<sequence>MPRSSRSSNLEFDPEIEKTACRLREETKQLKGEAPTSSESETDLTLNVPTSSDSEEEVMVQNPERTIKKMTSLDLNQQSLCIEYPTLDVDFELKSGLIHLLPTFCGLTGVDPHKHLKEFHVVCSGMRPQGVIEEQVKLRVLPFSLGEKAKDWLYSLPSGSIISWNELKKQFLENYFPASRTITIRKKISGIHQFFGKNFHEYLGRFNHLVESCPRHQIPDHILIQYFYEGLTEANRSLVDATSGGALYDKTPIEACKLITTMAANNQQFDTKNDNPPQKVNEVRASIDERLDELISLVRKFVVGGSQQVKACGICTSPGYFIDACPTLQEEPTMHTNAIGGFSGPSQRGYPFFNTYNPGWRDHPNLRYGNQSQNFQKPPPPQSNPYSVKKSYNSKIALGLDTHSKTEQNIQFCMVGEEHHKVFVPKPPFSERFAKSKTEDEEKEILETLRKVEVNIPLLNAIKQVPRYAKFLKELRANKIKLRGNERVSMGENVSTILQRKLPPKCKDLEMGVVLQLADRSIVYPEGVLEIKIFLVDSTLIKPPPSIAVWEKDASLASFLTLLNERPYGSRVMIDERLLGHFGLSPQVEPLEEPLADIMFNKYFWDYAAGERGGDTPPAHLPRGTPASSGSKGKSPMSPPIGVTSEGPAKRTRARVVPWEDRRFLAPLAREDLERKAALYLLKEVAKVAIPFLEYGFNACKDQFLAQGYPPAGEELSFLNVKTAFLQAPNPFANPPTLVEEDPPQESEEDLDSLLGEVEA</sequence>
<dbReference type="AlphaFoldDB" id="A0AAW2VY02"/>
<name>A0AAW2VY02_9LAMI</name>
<reference evidence="3" key="2">
    <citation type="journal article" date="2024" name="Plant">
        <title>Genomic evolution and insights into agronomic trait innovations of Sesamum species.</title>
        <authorList>
            <person name="Miao H."/>
            <person name="Wang L."/>
            <person name="Qu L."/>
            <person name="Liu H."/>
            <person name="Sun Y."/>
            <person name="Le M."/>
            <person name="Wang Q."/>
            <person name="Wei S."/>
            <person name="Zheng Y."/>
            <person name="Lin W."/>
            <person name="Duan Y."/>
            <person name="Cao H."/>
            <person name="Xiong S."/>
            <person name="Wang X."/>
            <person name="Wei L."/>
            <person name="Li C."/>
            <person name="Ma Q."/>
            <person name="Ju M."/>
            <person name="Zhao R."/>
            <person name="Li G."/>
            <person name="Mu C."/>
            <person name="Tian Q."/>
            <person name="Mei H."/>
            <person name="Zhang T."/>
            <person name="Gao T."/>
            <person name="Zhang H."/>
        </authorList>
    </citation>
    <scope>NUCLEOTIDE SEQUENCE</scope>
    <source>
        <strain evidence="3">KEN1</strain>
    </source>
</reference>
<evidence type="ECO:0000313" key="3">
    <source>
        <dbReference type="EMBL" id="KAL0434287.1"/>
    </source>
</evidence>
<feature type="compositionally biased region" description="Polar residues" evidence="1">
    <location>
        <begin position="35"/>
        <end position="52"/>
    </location>
</feature>
<comment type="caution">
    <text evidence="3">The sequence shown here is derived from an EMBL/GenBank/DDBJ whole genome shotgun (WGS) entry which is preliminary data.</text>
</comment>
<feature type="region of interest" description="Disordered" evidence="1">
    <location>
        <begin position="26"/>
        <end position="58"/>
    </location>
</feature>
<evidence type="ECO:0000259" key="2">
    <source>
        <dbReference type="Pfam" id="PF03732"/>
    </source>
</evidence>
<gene>
    <name evidence="3" type="ORF">Slati_2763000</name>
</gene>
<reference evidence="3" key="1">
    <citation type="submission" date="2020-06" db="EMBL/GenBank/DDBJ databases">
        <authorList>
            <person name="Li T."/>
            <person name="Hu X."/>
            <person name="Zhang T."/>
            <person name="Song X."/>
            <person name="Zhang H."/>
            <person name="Dai N."/>
            <person name="Sheng W."/>
            <person name="Hou X."/>
            <person name="Wei L."/>
        </authorList>
    </citation>
    <scope>NUCLEOTIDE SEQUENCE</scope>
    <source>
        <strain evidence="3">KEN1</strain>
        <tissue evidence="3">Leaf</tissue>
    </source>
</reference>
<organism evidence="3">
    <name type="scientific">Sesamum latifolium</name>
    <dbReference type="NCBI Taxonomy" id="2727402"/>
    <lineage>
        <taxon>Eukaryota</taxon>
        <taxon>Viridiplantae</taxon>
        <taxon>Streptophyta</taxon>
        <taxon>Embryophyta</taxon>
        <taxon>Tracheophyta</taxon>
        <taxon>Spermatophyta</taxon>
        <taxon>Magnoliopsida</taxon>
        <taxon>eudicotyledons</taxon>
        <taxon>Gunneridae</taxon>
        <taxon>Pentapetalae</taxon>
        <taxon>asterids</taxon>
        <taxon>lamiids</taxon>
        <taxon>Lamiales</taxon>
        <taxon>Pedaliaceae</taxon>
        <taxon>Sesamum</taxon>
    </lineage>
</organism>
<feature type="region of interest" description="Disordered" evidence="1">
    <location>
        <begin position="732"/>
        <end position="760"/>
    </location>
</feature>
<dbReference type="EMBL" id="JACGWN010000009">
    <property type="protein sequence ID" value="KAL0434287.1"/>
    <property type="molecule type" value="Genomic_DNA"/>
</dbReference>
<feature type="region of interest" description="Disordered" evidence="1">
    <location>
        <begin position="363"/>
        <end position="386"/>
    </location>
</feature>
<proteinExistence type="predicted"/>
<feature type="domain" description="Retrotransposon gag" evidence="2">
    <location>
        <begin position="140"/>
        <end position="232"/>
    </location>
</feature>
<feature type="region of interest" description="Disordered" evidence="1">
    <location>
        <begin position="615"/>
        <end position="650"/>
    </location>
</feature>
<feature type="compositionally biased region" description="Low complexity" evidence="1">
    <location>
        <begin position="624"/>
        <end position="642"/>
    </location>
</feature>
<accession>A0AAW2VY02</accession>
<dbReference type="Pfam" id="PF03732">
    <property type="entry name" value="Retrotrans_gag"/>
    <property type="match status" value="1"/>
</dbReference>
<evidence type="ECO:0000256" key="1">
    <source>
        <dbReference type="SAM" id="MobiDB-lite"/>
    </source>
</evidence>
<protein>
    <recommendedName>
        <fullName evidence="2">Retrotransposon gag domain-containing protein</fullName>
    </recommendedName>
</protein>
<feature type="compositionally biased region" description="Acidic residues" evidence="1">
    <location>
        <begin position="739"/>
        <end position="760"/>
    </location>
</feature>
<dbReference type="PANTHER" id="PTHR33223">
    <property type="entry name" value="CCHC-TYPE DOMAIN-CONTAINING PROTEIN"/>
    <property type="match status" value="1"/>
</dbReference>
<dbReference type="InterPro" id="IPR005162">
    <property type="entry name" value="Retrotrans_gag_dom"/>
</dbReference>
<dbReference type="PANTHER" id="PTHR33223:SF3">
    <property type="match status" value="1"/>
</dbReference>